<dbReference type="EMBL" id="AWWV01007019">
    <property type="protein sequence ID" value="OMO98732.1"/>
    <property type="molecule type" value="Genomic_DNA"/>
</dbReference>
<dbReference type="AlphaFoldDB" id="A0A1R3JV26"/>
<dbReference type="Gramene" id="OMO98732">
    <property type="protein sequence ID" value="OMO98732"/>
    <property type="gene ID" value="CCACVL1_04079"/>
</dbReference>
<evidence type="ECO:0000313" key="2">
    <source>
        <dbReference type="Proteomes" id="UP000188268"/>
    </source>
</evidence>
<evidence type="ECO:0000313" key="1">
    <source>
        <dbReference type="EMBL" id="OMO98732.1"/>
    </source>
</evidence>
<comment type="caution">
    <text evidence="1">The sequence shown here is derived from an EMBL/GenBank/DDBJ whole genome shotgun (WGS) entry which is preliminary data.</text>
</comment>
<organism evidence="1 2">
    <name type="scientific">Corchorus capsularis</name>
    <name type="common">Jute</name>
    <dbReference type="NCBI Taxonomy" id="210143"/>
    <lineage>
        <taxon>Eukaryota</taxon>
        <taxon>Viridiplantae</taxon>
        <taxon>Streptophyta</taxon>
        <taxon>Embryophyta</taxon>
        <taxon>Tracheophyta</taxon>
        <taxon>Spermatophyta</taxon>
        <taxon>Magnoliopsida</taxon>
        <taxon>eudicotyledons</taxon>
        <taxon>Gunneridae</taxon>
        <taxon>Pentapetalae</taxon>
        <taxon>rosids</taxon>
        <taxon>malvids</taxon>
        <taxon>Malvales</taxon>
        <taxon>Malvaceae</taxon>
        <taxon>Grewioideae</taxon>
        <taxon>Apeibeae</taxon>
        <taxon>Corchorus</taxon>
    </lineage>
</organism>
<dbReference type="Proteomes" id="UP000188268">
    <property type="component" value="Unassembled WGS sequence"/>
</dbReference>
<gene>
    <name evidence="1" type="ORF">CCACVL1_04079</name>
</gene>
<proteinExistence type="predicted"/>
<reference evidence="1 2" key="1">
    <citation type="submission" date="2013-09" db="EMBL/GenBank/DDBJ databases">
        <title>Corchorus capsularis genome sequencing.</title>
        <authorList>
            <person name="Alam M."/>
            <person name="Haque M.S."/>
            <person name="Islam M.S."/>
            <person name="Emdad E.M."/>
            <person name="Islam M.M."/>
            <person name="Ahmed B."/>
            <person name="Halim A."/>
            <person name="Hossen Q.M.M."/>
            <person name="Hossain M.Z."/>
            <person name="Ahmed R."/>
            <person name="Khan M.M."/>
            <person name="Islam R."/>
            <person name="Rashid M.M."/>
            <person name="Khan S.A."/>
            <person name="Rahman M.S."/>
            <person name="Alam M."/>
        </authorList>
    </citation>
    <scope>NUCLEOTIDE SEQUENCE [LARGE SCALE GENOMIC DNA]</scope>
    <source>
        <strain evidence="2">cv. CVL-1</strain>
        <tissue evidence="1">Whole seedling</tissue>
    </source>
</reference>
<sequence>MAEQLCMKSLSHTVNIVAIALALLLLIMSIMTPLGALAMGPMPPIGCDPLHRRRLLDSPCPLPPS</sequence>
<accession>A0A1R3JV26</accession>
<name>A0A1R3JV26_COCAP</name>
<keyword evidence="2" id="KW-1185">Reference proteome</keyword>
<protein>
    <submittedName>
        <fullName evidence="1">Uncharacterized protein</fullName>
    </submittedName>
</protein>